<keyword evidence="3" id="KW-0479">Metal-binding</keyword>
<evidence type="ECO:0000256" key="6">
    <source>
        <dbReference type="ARBA" id="ARBA00023004"/>
    </source>
</evidence>
<gene>
    <name evidence="10 12" type="primary">nth</name>
    <name evidence="12" type="ORF">EQF91_04980</name>
</gene>
<dbReference type="PANTHER" id="PTHR10359">
    <property type="entry name" value="A/G-SPECIFIC ADENINE GLYCOSYLASE/ENDONUCLEASE III"/>
    <property type="match status" value="1"/>
</dbReference>
<dbReference type="FunFam" id="1.10.340.30:FF:000001">
    <property type="entry name" value="Endonuclease III"/>
    <property type="match status" value="1"/>
</dbReference>
<dbReference type="AlphaFoldDB" id="A0A4R9C112"/>
<keyword evidence="8 10" id="KW-0234">DNA repair</keyword>
<dbReference type="InterPro" id="IPR005759">
    <property type="entry name" value="Nth"/>
</dbReference>
<keyword evidence="5 10" id="KW-0378">Hydrolase</keyword>
<dbReference type="NCBIfam" id="TIGR01083">
    <property type="entry name" value="nth"/>
    <property type="match status" value="1"/>
</dbReference>
<dbReference type="Pfam" id="PF00730">
    <property type="entry name" value="HhH-GPD"/>
    <property type="match status" value="1"/>
</dbReference>
<dbReference type="Gene3D" id="1.10.1670.10">
    <property type="entry name" value="Helix-hairpin-Helix base-excision DNA repair enzymes (C-terminal)"/>
    <property type="match status" value="1"/>
</dbReference>
<keyword evidence="7" id="KW-0411">Iron-sulfur</keyword>
<dbReference type="GO" id="GO:0006285">
    <property type="term" value="P:base-excision repair, AP site formation"/>
    <property type="evidence" value="ECO:0007669"/>
    <property type="project" value="TreeGrafter"/>
</dbReference>
<dbReference type="GO" id="GO:0019104">
    <property type="term" value="F:DNA N-glycosylase activity"/>
    <property type="evidence" value="ECO:0007669"/>
    <property type="project" value="UniProtKB-UniRule"/>
</dbReference>
<keyword evidence="10" id="KW-0238">DNA-binding</keyword>
<dbReference type="CDD" id="cd00056">
    <property type="entry name" value="ENDO3c"/>
    <property type="match status" value="1"/>
</dbReference>
<evidence type="ECO:0000256" key="8">
    <source>
        <dbReference type="ARBA" id="ARBA00023204"/>
    </source>
</evidence>
<keyword evidence="9 10" id="KW-0326">Glycosidase</keyword>
<evidence type="ECO:0000256" key="3">
    <source>
        <dbReference type="ARBA" id="ARBA00022723"/>
    </source>
</evidence>
<comment type="caution">
    <text evidence="10">Lacks conserved residue(s) required for the propagation of feature annotation.</text>
</comment>
<dbReference type="Gene3D" id="1.10.340.30">
    <property type="entry name" value="Hypothetical protein, domain 2"/>
    <property type="match status" value="1"/>
</dbReference>
<dbReference type="InterPro" id="IPR003265">
    <property type="entry name" value="HhH-GPD_domain"/>
</dbReference>
<dbReference type="SMART" id="SM00478">
    <property type="entry name" value="ENDO3c"/>
    <property type="match status" value="1"/>
</dbReference>
<evidence type="ECO:0000256" key="1">
    <source>
        <dbReference type="ARBA" id="ARBA00008343"/>
    </source>
</evidence>
<dbReference type="InterPro" id="IPR011257">
    <property type="entry name" value="DNA_glycosylase"/>
</dbReference>
<keyword evidence="10" id="KW-0456">Lyase</keyword>
<evidence type="ECO:0000256" key="5">
    <source>
        <dbReference type="ARBA" id="ARBA00022801"/>
    </source>
</evidence>
<comment type="function">
    <text evidence="10">DNA repair enzyme that has both DNA N-glycosylase activity and AP-lyase activity. The DNA N-glycosylase activity releases various damaged pyrimidines from DNA by cleaving the N-glycosidic bond, leaving an AP (apurinic/apyrimidinic) site. The AP-lyase activity cleaves the phosphodiester bond 3' to the AP site by a beta-elimination, leaving a 3'-terminal unsaturated sugar and a product with a terminal 5'-phosphate.</text>
</comment>
<evidence type="ECO:0000259" key="11">
    <source>
        <dbReference type="SMART" id="SM00478"/>
    </source>
</evidence>
<dbReference type="HAMAP" id="MF_00942">
    <property type="entry name" value="Nth"/>
    <property type="match status" value="1"/>
</dbReference>
<dbReference type="Pfam" id="PF00633">
    <property type="entry name" value="HHH"/>
    <property type="match status" value="1"/>
</dbReference>
<dbReference type="SUPFAM" id="SSF48150">
    <property type="entry name" value="DNA-glycosylase"/>
    <property type="match status" value="1"/>
</dbReference>
<dbReference type="OrthoDB" id="9800977at2"/>
<name>A0A4R9C112_9FIRM</name>
<keyword evidence="2" id="KW-0004">4Fe-4S</keyword>
<evidence type="ECO:0000313" key="12">
    <source>
        <dbReference type="EMBL" id="TFF65853.1"/>
    </source>
</evidence>
<keyword evidence="12" id="KW-0540">Nuclease</keyword>
<evidence type="ECO:0000256" key="10">
    <source>
        <dbReference type="HAMAP-Rule" id="MF_00942"/>
    </source>
</evidence>
<comment type="similarity">
    <text evidence="1 10">Belongs to the Nth/MutY family.</text>
</comment>
<dbReference type="InterPro" id="IPR004036">
    <property type="entry name" value="Endonuclease-III-like_CS2"/>
</dbReference>
<organism evidence="12 13">
    <name type="scientific">Helcococcus ovis</name>
    <dbReference type="NCBI Taxonomy" id="72026"/>
    <lineage>
        <taxon>Bacteria</taxon>
        <taxon>Bacillati</taxon>
        <taxon>Bacillota</taxon>
        <taxon>Tissierellia</taxon>
        <taxon>Tissierellales</taxon>
        <taxon>Peptoniphilaceae</taxon>
        <taxon>Helcococcus</taxon>
    </lineage>
</organism>
<dbReference type="EC" id="4.2.99.18" evidence="10"/>
<comment type="catalytic activity">
    <reaction evidence="10">
        <text>2'-deoxyribonucleotide-(2'-deoxyribose 5'-phosphate)-2'-deoxyribonucleotide-DNA = a 3'-end 2'-deoxyribonucleotide-(2,3-dehydro-2,3-deoxyribose 5'-phosphate)-DNA + a 5'-end 5'-phospho-2'-deoxyribonucleoside-DNA + H(+)</text>
        <dbReference type="Rhea" id="RHEA:66592"/>
        <dbReference type="Rhea" id="RHEA-COMP:13180"/>
        <dbReference type="Rhea" id="RHEA-COMP:16897"/>
        <dbReference type="Rhea" id="RHEA-COMP:17067"/>
        <dbReference type="ChEBI" id="CHEBI:15378"/>
        <dbReference type="ChEBI" id="CHEBI:136412"/>
        <dbReference type="ChEBI" id="CHEBI:157695"/>
        <dbReference type="ChEBI" id="CHEBI:167181"/>
        <dbReference type="EC" id="4.2.99.18"/>
    </reaction>
</comment>
<dbReference type="PANTHER" id="PTHR10359:SF18">
    <property type="entry name" value="ENDONUCLEASE III"/>
    <property type="match status" value="1"/>
</dbReference>
<protein>
    <recommendedName>
        <fullName evidence="10">Endonuclease III</fullName>
        <ecNumber evidence="10">4.2.99.18</ecNumber>
    </recommendedName>
    <alternativeName>
        <fullName evidence="10">DNA-(apurinic or apyrimidinic site) lyase</fullName>
    </alternativeName>
</protein>
<dbReference type="RefSeq" id="WP_134711917.1">
    <property type="nucleotide sequence ID" value="NZ_CP119081.1"/>
</dbReference>
<evidence type="ECO:0000256" key="4">
    <source>
        <dbReference type="ARBA" id="ARBA00022763"/>
    </source>
</evidence>
<dbReference type="GO" id="GO:0003677">
    <property type="term" value="F:DNA binding"/>
    <property type="evidence" value="ECO:0007669"/>
    <property type="project" value="UniProtKB-UniRule"/>
</dbReference>
<evidence type="ECO:0000256" key="9">
    <source>
        <dbReference type="ARBA" id="ARBA00023295"/>
    </source>
</evidence>
<dbReference type="EMBL" id="SCFR01000015">
    <property type="protein sequence ID" value="TFF65853.1"/>
    <property type="molecule type" value="Genomic_DNA"/>
</dbReference>
<dbReference type="GO" id="GO:0140078">
    <property type="term" value="F:class I DNA-(apurinic or apyrimidinic site) endonuclease activity"/>
    <property type="evidence" value="ECO:0007669"/>
    <property type="project" value="UniProtKB-EC"/>
</dbReference>
<keyword evidence="13" id="KW-1185">Reference proteome</keyword>
<keyword evidence="12" id="KW-0255">Endonuclease</keyword>
<evidence type="ECO:0000256" key="2">
    <source>
        <dbReference type="ARBA" id="ARBA00022485"/>
    </source>
</evidence>
<dbReference type="GeneID" id="97031574"/>
<evidence type="ECO:0000256" key="7">
    <source>
        <dbReference type="ARBA" id="ARBA00023014"/>
    </source>
</evidence>
<dbReference type="PROSITE" id="PS01155">
    <property type="entry name" value="ENDONUCLEASE_III_2"/>
    <property type="match status" value="1"/>
</dbReference>
<accession>A0A4R9C112</accession>
<reference evidence="12 13" key="1">
    <citation type="submission" date="2019-01" db="EMBL/GenBank/DDBJ databases">
        <title>Draft Genome Sequences of Helcococcus ovis Strains Isolated from the Uterus and Vagina of Dairy Cows with Metritis.</title>
        <authorList>
            <person name="Cunha F."/>
            <person name="Jeon S.J."/>
            <person name="Kutzer P."/>
            <person name="Galvao K.N."/>
        </authorList>
    </citation>
    <scope>NUCLEOTIDE SEQUENCE [LARGE SCALE GENOMIC DNA]</scope>
    <source>
        <strain evidence="12 13">KG-37</strain>
    </source>
</reference>
<comment type="caution">
    <text evidence="12">The sequence shown here is derived from an EMBL/GenBank/DDBJ whole genome shotgun (WGS) entry which is preliminary data.</text>
</comment>
<keyword evidence="6" id="KW-0408">Iron</keyword>
<dbReference type="GO" id="GO:0051539">
    <property type="term" value="F:4 iron, 4 sulfur cluster binding"/>
    <property type="evidence" value="ECO:0007669"/>
    <property type="project" value="UniProtKB-KW"/>
</dbReference>
<sequence>MKNKLSKKEKLEALQILYDYFPDAKAELNFSNEFELLIAVMLSAQCTDERVNIVTSSLFKKYHIPEDYINADIKDIENEIKSLGLYKNKAKNLKKMCEILVSDFNGKVPNNRENLIKLPGVGRKTANVVMSVAFGIPAIAVDTHVHRTANRIGLVNSENVLDTEKQLMELIPKKDWSKAHHVLIFYGRRISKSRNPDCENDPIKHISLHCRKMLNLDK</sequence>
<keyword evidence="4 10" id="KW-0227">DNA damage</keyword>
<dbReference type="PIRSF" id="PIRSF001435">
    <property type="entry name" value="Nth"/>
    <property type="match status" value="1"/>
</dbReference>
<dbReference type="GO" id="GO:0046872">
    <property type="term" value="F:metal ion binding"/>
    <property type="evidence" value="ECO:0007669"/>
    <property type="project" value="UniProtKB-KW"/>
</dbReference>
<evidence type="ECO:0000313" key="13">
    <source>
        <dbReference type="Proteomes" id="UP000297454"/>
    </source>
</evidence>
<feature type="domain" description="HhH-GPD" evidence="11">
    <location>
        <begin position="42"/>
        <end position="189"/>
    </location>
</feature>
<dbReference type="Proteomes" id="UP000297454">
    <property type="component" value="Unassembled WGS sequence"/>
</dbReference>
<proteinExistence type="inferred from homology"/>
<dbReference type="InterPro" id="IPR000445">
    <property type="entry name" value="HhH_motif"/>
</dbReference>
<comment type="cofactor">
    <cofactor evidence="10">
        <name>[4Fe-4S] cluster</name>
        <dbReference type="ChEBI" id="CHEBI:49883"/>
    </cofactor>
    <text evidence="10">Binds 1 [4Fe-4S] cluster.</text>
</comment>
<dbReference type="InterPro" id="IPR023170">
    <property type="entry name" value="HhH_base_excis_C"/>
</dbReference>